<organism evidence="1 2">
    <name type="scientific">Confluentibacter flavum</name>
    <dbReference type="NCBI Taxonomy" id="1909700"/>
    <lineage>
        <taxon>Bacteria</taxon>
        <taxon>Pseudomonadati</taxon>
        <taxon>Bacteroidota</taxon>
        <taxon>Flavobacteriia</taxon>
        <taxon>Flavobacteriales</taxon>
        <taxon>Flavobacteriaceae</taxon>
        <taxon>Confluentibacter</taxon>
    </lineage>
</organism>
<evidence type="ECO:0000313" key="2">
    <source>
        <dbReference type="Proteomes" id="UP000233435"/>
    </source>
</evidence>
<dbReference type="Proteomes" id="UP000233435">
    <property type="component" value="Unassembled WGS sequence"/>
</dbReference>
<dbReference type="RefSeq" id="WP_106658100.1">
    <property type="nucleotide sequence ID" value="NZ_PJEO01000008.1"/>
</dbReference>
<gene>
    <name evidence="1" type="ORF">CSW08_01270</name>
</gene>
<dbReference type="EMBL" id="PJEO01000008">
    <property type="protein sequence ID" value="PKQ46763.1"/>
    <property type="molecule type" value="Genomic_DNA"/>
</dbReference>
<sequence length="230" mass="27259">MKNITLLLFFAITLASCQENKKKADVTDDFEKSYKEQKDSDLLPEHTEHFDSINNLYSNYKYKVAFDAPNHWTSDAGVSEHTIFRTFQPDSAITFAINVIELKVDENEKAPDIWEMYQTQSEKMDYPFKVLIPKQFNSKAEDFIASKTYIKNKTTLKRKFKYLVRELELEYYNTSIVYQTLIDNLTYTFSLDIPTMFYDENPSFYDNLIRNVTFLYGKEDVNKYLNKKEN</sequence>
<protein>
    <submittedName>
        <fullName evidence="1">Uncharacterized protein</fullName>
    </submittedName>
</protein>
<proteinExistence type="predicted"/>
<reference evidence="1 2" key="1">
    <citation type="submission" date="2017-12" db="EMBL/GenBank/DDBJ databases">
        <title>Confluentibacter flavum sp. nov., isolated from the saline lake.</title>
        <authorList>
            <person name="Yu L."/>
        </authorList>
    </citation>
    <scope>NUCLEOTIDE SEQUENCE [LARGE SCALE GENOMIC DNA]</scope>
    <source>
        <strain evidence="1 2">3B</strain>
    </source>
</reference>
<name>A0A2N3HP51_9FLAO</name>
<keyword evidence="2" id="KW-1185">Reference proteome</keyword>
<comment type="caution">
    <text evidence="1">The sequence shown here is derived from an EMBL/GenBank/DDBJ whole genome shotgun (WGS) entry which is preliminary data.</text>
</comment>
<accession>A0A2N3HP51</accession>
<dbReference type="OrthoDB" id="1495685at2"/>
<evidence type="ECO:0000313" key="1">
    <source>
        <dbReference type="EMBL" id="PKQ46763.1"/>
    </source>
</evidence>
<dbReference type="PROSITE" id="PS51257">
    <property type="entry name" value="PROKAR_LIPOPROTEIN"/>
    <property type="match status" value="1"/>
</dbReference>
<dbReference type="AlphaFoldDB" id="A0A2N3HP51"/>